<reference evidence="9" key="1">
    <citation type="journal article" date="2020" name="Stud. Mycol.">
        <title>101 Dothideomycetes genomes: a test case for predicting lifestyles and emergence of pathogens.</title>
        <authorList>
            <person name="Haridas S."/>
            <person name="Albert R."/>
            <person name="Binder M."/>
            <person name="Bloem J."/>
            <person name="Labutti K."/>
            <person name="Salamov A."/>
            <person name="Andreopoulos B."/>
            <person name="Baker S."/>
            <person name="Barry K."/>
            <person name="Bills G."/>
            <person name="Bluhm B."/>
            <person name="Cannon C."/>
            <person name="Castanera R."/>
            <person name="Culley D."/>
            <person name="Daum C."/>
            <person name="Ezra D."/>
            <person name="Gonzalez J."/>
            <person name="Henrissat B."/>
            <person name="Kuo A."/>
            <person name="Liang C."/>
            <person name="Lipzen A."/>
            <person name="Lutzoni F."/>
            <person name="Magnuson J."/>
            <person name="Mondo S."/>
            <person name="Nolan M."/>
            <person name="Ohm R."/>
            <person name="Pangilinan J."/>
            <person name="Park H.-J."/>
            <person name="Ramirez L."/>
            <person name="Alfaro M."/>
            <person name="Sun H."/>
            <person name="Tritt A."/>
            <person name="Yoshinaga Y."/>
            <person name="Zwiers L.-H."/>
            <person name="Turgeon B."/>
            <person name="Goodwin S."/>
            <person name="Spatafora J."/>
            <person name="Crous P."/>
            <person name="Grigoriev I."/>
        </authorList>
    </citation>
    <scope>NUCLEOTIDE SEQUENCE</scope>
    <source>
        <strain evidence="9">CBS 121739</strain>
    </source>
</reference>
<evidence type="ECO:0000256" key="4">
    <source>
        <dbReference type="ARBA" id="ARBA00022771"/>
    </source>
</evidence>
<feature type="domain" description="C2H2-type" evidence="8">
    <location>
        <begin position="117"/>
        <end position="145"/>
    </location>
</feature>
<evidence type="ECO:0000259" key="8">
    <source>
        <dbReference type="PROSITE" id="PS50157"/>
    </source>
</evidence>
<feature type="domain" description="C2H2-type" evidence="8">
    <location>
        <begin position="32"/>
        <end position="57"/>
    </location>
</feature>
<evidence type="ECO:0000313" key="9">
    <source>
        <dbReference type="EMBL" id="KAF2761643.1"/>
    </source>
</evidence>
<keyword evidence="6" id="KW-0539">Nucleus</keyword>
<evidence type="ECO:0000256" key="1">
    <source>
        <dbReference type="ARBA" id="ARBA00004123"/>
    </source>
</evidence>
<dbReference type="AlphaFoldDB" id="A0A6A6WFW4"/>
<proteinExistence type="predicted"/>
<dbReference type="Pfam" id="PF12874">
    <property type="entry name" value="zf-met"/>
    <property type="match status" value="1"/>
</dbReference>
<accession>A0A6A6WFW4</accession>
<keyword evidence="4 7" id="KW-0863">Zinc-finger</keyword>
<dbReference type="PROSITE" id="PS00028">
    <property type="entry name" value="ZINC_FINGER_C2H2_1"/>
    <property type="match status" value="1"/>
</dbReference>
<protein>
    <recommendedName>
        <fullName evidence="8">C2H2-type domain-containing protein</fullName>
    </recommendedName>
</protein>
<dbReference type="SMART" id="SM00355">
    <property type="entry name" value="ZnF_C2H2"/>
    <property type="match status" value="5"/>
</dbReference>
<keyword evidence="3" id="KW-0677">Repeat</keyword>
<evidence type="ECO:0000256" key="5">
    <source>
        <dbReference type="ARBA" id="ARBA00022833"/>
    </source>
</evidence>
<evidence type="ECO:0000256" key="3">
    <source>
        <dbReference type="ARBA" id="ARBA00022737"/>
    </source>
</evidence>
<dbReference type="InterPro" id="IPR050888">
    <property type="entry name" value="ZnF_C2H2-type_TF"/>
</dbReference>
<dbReference type="SUPFAM" id="SSF57667">
    <property type="entry name" value="beta-beta-alpha zinc fingers"/>
    <property type="match status" value="3"/>
</dbReference>
<feature type="domain" description="C2H2-type" evidence="8">
    <location>
        <begin position="61"/>
        <end position="86"/>
    </location>
</feature>
<dbReference type="Pfam" id="PF13912">
    <property type="entry name" value="zf-C2H2_6"/>
    <property type="match status" value="3"/>
</dbReference>
<organism evidence="9 10">
    <name type="scientific">Pseudovirgaria hyperparasitica</name>
    <dbReference type="NCBI Taxonomy" id="470096"/>
    <lineage>
        <taxon>Eukaryota</taxon>
        <taxon>Fungi</taxon>
        <taxon>Dikarya</taxon>
        <taxon>Ascomycota</taxon>
        <taxon>Pezizomycotina</taxon>
        <taxon>Dothideomycetes</taxon>
        <taxon>Dothideomycetes incertae sedis</taxon>
        <taxon>Acrospermales</taxon>
        <taxon>Acrospermaceae</taxon>
        <taxon>Pseudovirgaria</taxon>
    </lineage>
</organism>
<dbReference type="RefSeq" id="XP_033604094.1">
    <property type="nucleotide sequence ID" value="XM_033743221.1"/>
</dbReference>
<dbReference type="GO" id="GO:0005634">
    <property type="term" value="C:nucleus"/>
    <property type="evidence" value="ECO:0007669"/>
    <property type="project" value="UniProtKB-SubCell"/>
</dbReference>
<keyword evidence="2" id="KW-0479">Metal-binding</keyword>
<gene>
    <name evidence="9" type="ORF">EJ05DRAFT_472616</name>
</gene>
<name>A0A6A6WFW4_9PEZI</name>
<evidence type="ECO:0000256" key="6">
    <source>
        <dbReference type="ARBA" id="ARBA00023242"/>
    </source>
</evidence>
<keyword evidence="5" id="KW-0862">Zinc</keyword>
<keyword evidence="10" id="KW-1185">Reference proteome</keyword>
<dbReference type="EMBL" id="ML996566">
    <property type="protein sequence ID" value="KAF2761643.1"/>
    <property type="molecule type" value="Genomic_DNA"/>
</dbReference>
<dbReference type="SMART" id="SM01328">
    <property type="entry name" value="zf-3CxxC"/>
    <property type="match status" value="1"/>
</dbReference>
<dbReference type="InterPro" id="IPR013087">
    <property type="entry name" value="Znf_C2H2_type"/>
</dbReference>
<dbReference type="Gene3D" id="3.30.160.60">
    <property type="entry name" value="Classic Zinc Finger"/>
    <property type="match status" value="2"/>
</dbReference>
<dbReference type="PROSITE" id="PS50157">
    <property type="entry name" value="ZINC_FINGER_C2H2_2"/>
    <property type="match status" value="5"/>
</dbReference>
<evidence type="ECO:0000313" key="10">
    <source>
        <dbReference type="Proteomes" id="UP000799437"/>
    </source>
</evidence>
<dbReference type="Proteomes" id="UP000799437">
    <property type="component" value="Unassembled WGS sequence"/>
</dbReference>
<dbReference type="InterPro" id="IPR027377">
    <property type="entry name" value="ZAR1/RTP1-5-like_Znf-3CxxC"/>
</dbReference>
<evidence type="ECO:0000256" key="7">
    <source>
        <dbReference type="PROSITE-ProRule" id="PRU00042"/>
    </source>
</evidence>
<evidence type="ECO:0000256" key="2">
    <source>
        <dbReference type="ARBA" id="ARBA00022723"/>
    </source>
</evidence>
<dbReference type="PANTHER" id="PTHR24406">
    <property type="entry name" value="TRANSCRIPTIONAL REPRESSOR CTCFL-RELATED"/>
    <property type="match status" value="1"/>
</dbReference>
<feature type="domain" description="C2H2-type" evidence="8">
    <location>
        <begin position="88"/>
        <end position="115"/>
    </location>
</feature>
<comment type="subcellular location">
    <subcellularLocation>
        <location evidence="1">Nucleus</location>
    </subcellularLocation>
</comment>
<dbReference type="GO" id="GO:0008270">
    <property type="term" value="F:zinc ion binding"/>
    <property type="evidence" value="ECO:0007669"/>
    <property type="project" value="UniProtKB-KW"/>
</dbReference>
<sequence>MAAHCAICNRSFGSEDALAQHIRDSPAHIQTFECDTCDRSFGSEDALAQHVRDSPAHIQTFECDTCDRSFGSEDALDQHIRDSPAHNVRCDACDMSFDSRHALSEHVKVSSAHRTFFECDLCNRGFGSPDVLSKHLRSRHRLRDSAHTSLDGFVEPSVEASSTYMYPLLHPQVARATIEHLPSIWWQAEDDEGNLSDKNFATYVRGGFRCQNQSCRSSCWGSGMIAISIRGYAGDGYNAMVFGQRCKFCNYLGIFSLDEQSYIDRVAYRLMKWAGVPMEQPVFQHRTTLPHMNDLCEACRLGVCRQSPS</sequence>
<dbReference type="OrthoDB" id="8121437at2759"/>
<dbReference type="GeneID" id="54484275"/>
<dbReference type="InterPro" id="IPR036236">
    <property type="entry name" value="Znf_C2H2_sf"/>
</dbReference>
<dbReference type="Pfam" id="PF13695">
    <property type="entry name" value="Zn_ribbon_3CxxC"/>
    <property type="match status" value="1"/>
</dbReference>
<feature type="domain" description="C2H2-type" evidence="8">
    <location>
        <begin position="3"/>
        <end position="28"/>
    </location>
</feature>